<protein>
    <recommendedName>
        <fullName evidence="3">3-keto-disaccharide hydrolase domain-containing protein</fullName>
    </recommendedName>
</protein>
<dbReference type="OrthoDB" id="2436709at2"/>
<accession>A0A1Y1RT05</accession>
<organism evidence="1 2">
    <name type="scientific">Marispirochaeta aestuarii</name>
    <dbReference type="NCBI Taxonomy" id="1963862"/>
    <lineage>
        <taxon>Bacteria</taxon>
        <taxon>Pseudomonadati</taxon>
        <taxon>Spirochaetota</taxon>
        <taxon>Spirochaetia</taxon>
        <taxon>Spirochaetales</taxon>
        <taxon>Spirochaetaceae</taxon>
        <taxon>Marispirochaeta</taxon>
    </lineage>
</organism>
<comment type="caution">
    <text evidence="1">The sequence shown here is derived from an EMBL/GenBank/DDBJ whole genome shotgun (WGS) entry which is preliminary data.</text>
</comment>
<evidence type="ECO:0000313" key="1">
    <source>
        <dbReference type="EMBL" id="ORC29883.1"/>
    </source>
</evidence>
<dbReference type="Proteomes" id="UP000192343">
    <property type="component" value="Unassembled WGS sequence"/>
</dbReference>
<dbReference type="RefSeq" id="WP_083053067.1">
    <property type="nucleotide sequence ID" value="NZ_MWQY01000039.1"/>
</dbReference>
<dbReference type="AlphaFoldDB" id="A0A1Y1RT05"/>
<evidence type="ECO:0000313" key="2">
    <source>
        <dbReference type="Proteomes" id="UP000192343"/>
    </source>
</evidence>
<dbReference type="STRING" id="1963862.B4O97_18815"/>
<keyword evidence="2" id="KW-1185">Reference proteome</keyword>
<dbReference type="PROSITE" id="PS51257">
    <property type="entry name" value="PROKAR_LIPOPROTEIN"/>
    <property type="match status" value="1"/>
</dbReference>
<proteinExistence type="predicted"/>
<evidence type="ECO:0008006" key="3">
    <source>
        <dbReference type="Google" id="ProtNLM"/>
    </source>
</evidence>
<gene>
    <name evidence="1" type="ORF">B4O97_18815</name>
</gene>
<name>A0A1Y1RT05_9SPIO</name>
<dbReference type="Gene3D" id="2.60.120.560">
    <property type="entry name" value="Exo-inulinase, domain 1"/>
    <property type="match status" value="1"/>
</dbReference>
<reference evidence="1 2" key="1">
    <citation type="submission" date="2017-03" db="EMBL/GenBank/DDBJ databases">
        <title>Draft Genome sequence of Marispirochaeta sp. strain JC444.</title>
        <authorList>
            <person name="Shivani Y."/>
            <person name="Subhash Y."/>
            <person name="Sasikala C."/>
            <person name="Ramana C."/>
        </authorList>
    </citation>
    <scope>NUCLEOTIDE SEQUENCE [LARGE SCALE GENOMIC DNA]</scope>
    <source>
        <strain evidence="1 2">JC444</strain>
    </source>
</reference>
<sequence length="218" mass="24108">MADVKGWCIFIAFAVLFSGCQFIDTSKPTGWDGNLGGDGVQVDSTLFSEDETAGEIIFETNDEQYSDPYGSSFWYPVENSDQQPFTEWTVSAAKSSGNRNAGFGIVFCHSVDEDSGEERMLSVMIRTDRYYQIASIIGTEYAPNTSWTQSSAIYGTGLFNELRVQRASDGIFTLYINDQEITDFEYSGFSGGSQGYLVVVSPLEDFPDVPVNVSFKTE</sequence>
<dbReference type="EMBL" id="MWQY01000039">
    <property type="protein sequence ID" value="ORC29883.1"/>
    <property type="molecule type" value="Genomic_DNA"/>
</dbReference>